<feature type="transmembrane region" description="Helical" evidence="1">
    <location>
        <begin position="100"/>
        <end position="122"/>
    </location>
</feature>
<proteinExistence type="predicted"/>
<keyword evidence="1" id="KW-1133">Transmembrane helix</keyword>
<dbReference type="Proteomes" id="UP000654075">
    <property type="component" value="Unassembled WGS sequence"/>
</dbReference>
<feature type="non-terminal residue" evidence="2">
    <location>
        <position position="200"/>
    </location>
</feature>
<gene>
    <name evidence="2" type="ORF">PGLA1383_LOCUS18357</name>
</gene>
<reference evidence="2" key="1">
    <citation type="submission" date="2021-02" db="EMBL/GenBank/DDBJ databases">
        <authorList>
            <person name="Dougan E. K."/>
            <person name="Rhodes N."/>
            <person name="Thang M."/>
            <person name="Chan C."/>
        </authorList>
    </citation>
    <scope>NUCLEOTIDE SEQUENCE</scope>
</reference>
<sequence>MPVRNKHNTHRVEIERRDFKFGGGRLVQELPTALRDDISQKEWQSFRRSINVALQREKKVHRELHASARLPCMLVGVLSLVMSVWIVAGFLSHLADGDYIYMFAGLPVALLFLAAVASIFVWKYRKRLDKRLLAAMEHMFVLCEQASEEHRALVFAFVQDPTSSKVLDTSMFADVRQTDFRCAIEITIACDARGHIVPLS</sequence>
<dbReference type="EMBL" id="CAJNNV010011709">
    <property type="protein sequence ID" value="CAE8600019.1"/>
    <property type="molecule type" value="Genomic_DNA"/>
</dbReference>
<feature type="transmembrane region" description="Helical" evidence="1">
    <location>
        <begin position="68"/>
        <end position="88"/>
    </location>
</feature>
<evidence type="ECO:0000313" key="2">
    <source>
        <dbReference type="EMBL" id="CAE8600019.1"/>
    </source>
</evidence>
<dbReference type="AlphaFoldDB" id="A0A813ENQ4"/>
<name>A0A813ENQ4_POLGL</name>
<evidence type="ECO:0000256" key="1">
    <source>
        <dbReference type="SAM" id="Phobius"/>
    </source>
</evidence>
<keyword evidence="1" id="KW-0472">Membrane</keyword>
<protein>
    <submittedName>
        <fullName evidence="2">Uncharacterized protein</fullName>
    </submittedName>
</protein>
<keyword evidence="3" id="KW-1185">Reference proteome</keyword>
<organism evidence="2 3">
    <name type="scientific">Polarella glacialis</name>
    <name type="common">Dinoflagellate</name>
    <dbReference type="NCBI Taxonomy" id="89957"/>
    <lineage>
        <taxon>Eukaryota</taxon>
        <taxon>Sar</taxon>
        <taxon>Alveolata</taxon>
        <taxon>Dinophyceae</taxon>
        <taxon>Suessiales</taxon>
        <taxon>Suessiaceae</taxon>
        <taxon>Polarella</taxon>
    </lineage>
</organism>
<accession>A0A813ENQ4</accession>
<comment type="caution">
    <text evidence="2">The sequence shown here is derived from an EMBL/GenBank/DDBJ whole genome shotgun (WGS) entry which is preliminary data.</text>
</comment>
<evidence type="ECO:0000313" key="3">
    <source>
        <dbReference type="Proteomes" id="UP000654075"/>
    </source>
</evidence>
<keyword evidence="1" id="KW-0812">Transmembrane</keyword>